<dbReference type="InterPro" id="IPR036249">
    <property type="entry name" value="Thioredoxin-like_sf"/>
</dbReference>
<keyword evidence="5" id="KW-0732">Signal</keyword>
<evidence type="ECO:0000256" key="1">
    <source>
        <dbReference type="ARBA" id="ARBA00004196"/>
    </source>
</evidence>
<dbReference type="PROSITE" id="PS00194">
    <property type="entry name" value="THIOREDOXIN_1"/>
    <property type="match status" value="1"/>
</dbReference>
<proteinExistence type="predicted"/>
<dbReference type="RefSeq" id="WP_263734334.1">
    <property type="nucleotide sequence ID" value="NZ_JAOWKY010000001.1"/>
</dbReference>
<evidence type="ECO:0000313" key="7">
    <source>
        <dbReference type="EMBL" id="MCV2867155.1"/>
    </source>
</evidence>
<keyword evidence="3" id="KW-1015">Disulfide bond</keyword>
<accession>A0ABT2Z7R1</accession>
<evidence type="ECO:0000256" key="2">
    <source>
        <dbReference type="ARBA" id="ARBA00022748"/>
    </source>
</evidence>
<dbReference type="InterPro" id="IPR050553">
    <property type="entry name" value="Thioredoxin_ResA/DsbE_sf"/>
</dbReference>
<feature type="signal peptide" evidence="5">
    <location>
        <begin position="1"/>
        <end position="19"/>
    </location>
</feature>
<dbReference type="EMBL" id="JAOWKY010000001">
    <property type="protein sequence ID" value="MCV2867155.1"/>
    <property type="molecule type" value="Genomic_DNA"/>
</dbReference>
<name>A0ABT2Z7R1_9RHOB</name>
<comment type="caution">
    <text evidence="7">The sequence shown here is derived from an EMBL/GenBank/DDBJ whole genome shotgun (WGS) entry which is preliminary data.</text>
</comment>
<dbReference type="InterPro" id="IPR013766">
    <property type="entry name" value="Thioredoxin_domain"/>
</dbReference>
<feature type="chain" id="PRO_5047490578" evidence="5">
    <location>
        <begin position="20"/>
        <end position="189"/>
    </location>
</feature>
<evidence type="ECO:0000256" key="3">
    <source>
        <dbReference type="ARBA" id="ARBA00023157"/>
    </source>
</evidence>
<organism evidence="7 8">
    <name type="scientific">Albidovulum marisflavi</name>
    <dbReference type="NCBI Taxonomy" id="2984159"/>
    <lineage>
        <taxon>Bacteria</taxon>
        <taxon>Pseudomonadati</taxon>
        <taxon>Pseudomonadota</taxon>
        <taxon>Alphaproteobacteria</taxon>
        <taxon>Rhodobacterales</taxon>
        <taxon>Paracoccaceae</taxon>
        <taxon>Albidovulum</taxon>
    </lineage>
</organism>
<sequence length="189" mass="20396">MRKLFSAVLYTALAFGANAQTADMPSPDRAALEALRSGDMQKLVFSEEPQPVPKAILLDAEGAEHDLSEYAGRYVLLNFWATWCAPCRAELGSLDRLEAAHGGDRFAVVTVATGPNPVPAIRKLFEEEGITRLPILRDTRQQFARSMGVLGLPISVILDPEGREIGRLIGDAVWDSPEAQAIIAALIGG</sequence>
<comment type="subcellular location">
    <subcellularLocation>
        <location evidence="1">Cell envelope</location>
    </subcellularLocation>
</comment>
<protein>
    <submittedName>
        <fullName evidence="7">TlpA family protein disulfide reductase</fullName>
    </submittedName>
</protein>
<gene>
    <name evidence="7" type="ORF">OEW28_00760</name>
</gene>
<keyword evidence="2" id="KW-0201">Cytochrome c-type biogenesis</keyword>
<evidence type="ECO:0000313" key="8">
    <source>
        <dbReference type="Proteomes" id="UP001652542"/>
    </source>
</evidence>
<dbReference type="Gene3D" id="3.40.30.10">
    <property type="entry name" value="Glutaredoxin"/>
    <property type="match status" value="1"/>
</dbReference>
<dbReference type="SUPFAM" id="SSF52833">
    <property type="entry name" value="Thioredoxin-like"/>
    <property type="match status" value="1"/>
</dbReference>
<dbReference type="PANTHER" id="PTHR42852:SF6">
    <property type="entry name" value="THIOL:DISULFIDE INTERCHANGE PROTEIN DSBE"/>
    <property type="match status" value="1"/>
</dbReference>
<dbReference type="PROSITE" id="PS51352">
    <property type="entry name" value="THIOREDOXIN_2"/>
    <property type="match status" value="1"/>
</dbReference>
<reference evidence="7 8" key="1">
    <citation type="submission" date="2022-10" db="EMBL/GenBank/DDBJ databases">
        <title>Defluviimonas sp. nov., isolated from ocean surface water.</title>
        <authorList>
            <person name="He W."/>
            <person name="Wang L."/>
            <person name="Zhang D.-F."/>
        </authorList>
    </citation>
    <scope>NUCLEOTIDE SEQUENCE [LARGE SCALE GENOMIC DNA]</scope>
    <source>
        <strain evidence="7 8">WL0002</strain>
    </source>
</reference>
<keyword evidence="4" id="KW-0676">Redox-active center</keyword>
<dbReference type="Pfam" id="PF00578">
    <property type="entry name" value="AhpC-TSA"/>
    <property type="match status" value="1"/>
</dbReference>
<feature type="domain" description="Thioredoxin" evidence="6">
    <location>
        <begin position="46"/>
        <end position="188"/>
    </location>
</feature>
<dbReference type="InterPro" id="IPR017937">
    <property type="entry name" value="Thioredoxin_CS"/>
</dbReference>
<evidence type="ECO:0000256" key="4">
    <source>
        <dbReference type="ARBA" id="ARBA00023284"/>
    </source>
</evidence>
<evidence type="ECO:0000259" key="6">
    <source>
        <dbReference type="PROSITE" id="PS51352"/>
    </source>
</evidence>
<dbReference type="InterPro" id="IPR000866">
    <property type="entry name" value="AhpC/TSA"/>
</dbReference>
<evidence type="ECO:0000256" key="5">
    <source>
        <dbReference type="SAM" id="SignalP"/>
    </source>
</evidence>
<keyword evidence="8" id="KW-1185">Reference proteome</keyword>
<dbReference type="PANTHER" id="PTHR42852">
    <property type="entry name" value="THIOL:DISULFIDE INTERCHANGE PROTEIN DSBE"/>
    <property type="match status" value="1"/>
</dbReference>
<dbReference type="CDD" id="cd02966">
    <property type="entry name" value="TlpA_like_family"/>
    <property type="match status" value="1"/>
</dbReference>
<dbReference type="Proteomes" id="UP001652542">
    <property type="component" value="Unassembled WGS sequence"/>
</dbReference>